<dbReference type="EMBL" id="KT945142">
    <property type="protein sequence ID" value="ALO65154.1"/>
    <property type="molecule type" value="Genomic_DNA"/>
</dbReference>
<evidence type="ECO:0000256" key="1">
    <source>
        <dbReference type="SAM" id="MobiDB-lite"/>
    </source>
</evidence>
<evidence type="ECO:0000313" key="6">
    <source>
        <dbReference type="Proteomes" id="UP000172790"/>
    </source>
</evidence>
<dbReference type="Proteomes" id="UP000174137">
    <property type="component" value="Genome"/>
</dbReference>
<dbReference type="EMBL" id="KT945143">
    <property type="protein sequence ID" value="ALO65155.1"/>
    <property type="molecule type" value="Genomic_DNA"/>
</dbReference>
<evidence type="ECO:0000313" key="4">
    <source>
        <dbReference type="EMBL" id="ALO65155.1"/>
    </source>
</evidence>
<name>A0A0S2LUM7_9VIRU</name>
<evidence type="ECO:0000313" key="3">
    <source>
        <dbReference type="EMBL" id="ALO65154.1"/>
    </source>
</evidence>
<dbReference type="EMBL" id="KT945139">
    <property type="protein sequence ID" value="ALO65151.1"/>
    <property type="molecule type" value="Genomic_DNA"/>
</dbReference>
<protein>
    <submittedName>
        <fullName evidence="2">Uncharacterized protein</fullName>
    </submittedName>
</protein>
<dbReference type="Proteomes" id="UP000127195">
    <property type="component" value="Genome"/>
</dbReference>
<evidence type="ECO:0000313" key="5">
    <source>
        <dbReference type="Proteomes" id="UP000127195"/>
    </source>
</evidence>
<accession>A0A0S2LUM7</accession>
<feature type="region of interest" description="Disordered" evidence="1">
    <location>
        <begin position="14"/>
        <end position="43"/>
    </location>
</feature>
<evidence type="ECO:0000313" key="2">
    <source>
        <dbReference type="EMBL" id="ALO65151.1"/>
    </source>
</evidence>
<organism evidence="2 6">
    <name type="scientific">Rat stool-associated circular ssDNA virus</name>
    <dbReference type="NCBI Taxonomy" id="1699316"/>
    <lineage>
        <taxon>Viruses</taxon>
        <taxon>Monodnaviria</taxon>
        <taxon>Shotokuvirae</taxon>
        <taxon>Cressdnaviricota</taxon>
        <taxon>Arfiviricetes</taxon>
        <taxon>Cremevirales</taxon>
        <taxon>Smacoviridae</taxon>
        <taxon>Porprismacovirus</taxon>
        <taxon>Porprismacovirus ratas1</taxon>
    </lineage>
</organism>
<proteinExistence type="predicted"/>
<dbReference type="Proteomes" id="UP000172790">
    <property type="component" value="Genome"/>
</dbReference>
<sequence length="101" mass="10905">MLCELTTPCLITDNTKPSPLGDVQGGKERSEATRGPPPRRCGIPQGSTLKREYYLSQVVLPLVTVVTCDSRGCVTPKNRGLRSSSKRVTARLVLPLGHCNA</sequence>
<reference evidence="5 6" key="1">
    <citation type="journal article" date="2015" name="PLoS ONE">
        <title>New Type of Papillomavirus and Novel Circular Single Stranded DNA Virus Discovered in Urban Rattus norvegicus Using Circular DNA Enrichment and Metagenomics.</title>
        <authorList>
            <person name="Hansen T.A."/>
            <person name="Fridholm H."/>
            <person name="Froslev T.G."/>
            <person name="Kjartansdottir K.R."/>
            <person name="Willerslev E."/>
            <person name="Nielsen L.P."/>
            <person name="Hansen A.J."/>
        </authorList>
    </citation>
    <scope>NUCLEOTIDE SEQUENCE [LARGE SCALE GENOMIC DNA]</scope>
    <source>
        <strain evidence="2">Rat_68S-142000005</strain>
        <strain evidence="3">Rat_69S-91000015</strain>
        <strain evidence="4">Rat_76S-311000007</strain>
    </source>
</reference>